<evidence type="ECO:0000313" key="3">
    <source>
        <dbReference type="Proteomes" id="UP000281084"/>
    </source>
</evidence>
<name>A0A3A8GFT7_9GAMM</name>
<dbReference type="Proteomes" id="UP000281084">
    <property type="component" value="Unassembled WGS sequence"/>
</dbReference>
<protein>
    <submittedName>
        <fullName evidence="2">DUF262 domain-containing protein</fullName>
    </submittedName>
</protein>
<dbReference type="SUPFAM" id="SSF88659">
    <property type="entry name" value="Sigma3 and sigma4 domains of RNA polymerase sigma factors"/>
    <property type="match status" value="1"/>
</dbReference>
<dbReference type="EMBL" id="RAXZ01000004">
    <property type="protein sequence ID" value="RKG54270.1"/>
    <property type="molecule type" value="Genomic_DNA"/>
</dbReference>
<dbReference type="PANTHER" id="PTHR37292:SF2">
    <property type="entry name" value="DUF262 DOMAIN-CONTAINING PROTEIN"/>
    <property type="match status" value="1"/>
</dbReference>
<evidence type="ECO:0000259" key="1">
    <source>
        <dbReference type="PROSITE" id="PS00716"/>
    </source>
</evidence>
<dbReference type="InterPro" id="IPR013324">
    <property type="entry name" value="RNA_pol_sigma_r3/r4-like"/>
</dbReference>
<dbReference type="PRINTS" id="PR00046">
    <property type="entry name" value="SIGMA70FCT"/>
</dbReference>
<feature type="domain" description="RNA polymerase sigma-70" evidence="1">
    <location>
        <begin position="741"/>
        <end position="767"/>
    </location>
</feature>
<dbReference type="AlphaFoldDB" id="A0A3A8GFT7"/>
<dbReference type="PANTHER" id="PTHR37292">
    <property type="entry name" value="VNG6097C"/>
    <property type="match status" value="1"/>
</dbReference>
<dbReference type="Pfam" id="PF04545">
    <property type="entry name" value="Sigma70_r4"/>
    <property type="match status" value="1"/>
</dbReference>
<dbReference type="Pfam" id="PF03235">
    <property type="entry name" value="GmrSD_N"/>
    <property type="match status" value="1"/>
</dbReference>
<sequence length="1232" mass="142461">MYQSVGTINNLLLEIKDKKYILPAIQREFVWKPEQICQLFDSMMQGYPFGTFLFWKVKEDKVNEFKFYQFMQNFDEKNNYLCSVYDNIPQKDHIAVLDGQQRITSLNIALRGSYTVQVGHKTKEMFLYFNVLGQGDPDHNALYDFKFLTQEEASVKNEQQYWILVSEMLDGVEPGSAHGKFYPILMDITKFIGTFPEYAQHPEKVEKLNIPKKITHLISTLNMQNLIFAYEEKEQNLEKVLNIFIRMNSGGTPLSYSDLLLSFAVTQWSTLNARDEINELLKEIEENTEFEFSKDLILRAGLMLSEVNNLSFKLSNFNKDNMRVMENNWEQIKLAFISSSELLKEFGFDHKALIHDVAILPIVYFVYHKYCVNLDLDKAKIKIDSNDIQLMKRWLIESLLKKGIWSSNLESLLLHIRKAIGKTATVFPYEAVKQAMLEKDKALSFNEEDVQNLCQLRYGKDNEIKALLLLVFPDSQLVRTHIDHIYPKSIFTPKKMQKLKIVNDGSNKLQNLANTVVNLQLIPASVNIQKNATQPAQWLESFFMGNLSSQQLYLTSQLIDQIPQDLNQFEWFCQQRREKICTKLRNLLDVKPVNNSVFDYPELGALKLSKARFSSDQIKFLDKLGVWLNVENESIDLKFMMNVVMHHAFNTKVNSQPADSIKASIIMQLLDVTNAFDKTKDLLPQAYQSGYFMIDDASNLTSFEMDDFINRDLEAFLNHAEERSVTIIKARCGIDGVVGQTLEQVGQSLDLTRERIRQVEKNAFQNLRERVRISVDVIWENLNQNADSEFMQLYPKLASHFSNQNDLLNFLELLCSFDKNELVHIIKPNINVNSLLQEWFLHQKAPMPWDTAIHQIVDLAGCTERVAKNALHNAAENADILFSDQTKTPGIYPKNLNKMYAVVHAALHFKDGANFKEILERANQEGYSKVELSTHRLDHSINEAVEENYLYQSDRGAYCHINEFNISFADQELIFKEVLAILSQQTQQQSMHLRMEAYEVSDTLKQYDYFKIRHLIRNWGVEHGIYFTGKSGADTISLNEAVKPQSQLQTILNWLEQSNRPLTRDDIAKKIRSGSQNHASLYLNELMQAGSVVRVAALEYTTPQKAYKNVDIHKLHQDIVAYLKSVNKPVDIGIIAEKVNLKYHYNYPKAWYLHLVKTSSKDLEAQNIHTFHNLISLDETIHGVTIHQMIRDNFKQLDDLDGIHRFINQQILVGKTEVYNAMNNIRNNAAVI</sequence>
<dbReference type="PROSITE" id="PS00716">
    <property type="entry name" value="SIGMA70_2"/>
    <property type="match status" value="1"/>
</dbReference>
<gene>
    <name evidence="2" type="ORF">D7V64_04825</name>
</gene>
<dbReference type="InterPro" id="IPR000943">
    <property type="entry name" value="RNA_pol_sigma70"/>
</dbReference>
<proteinExistence type="predicted"/>
<dbReference type="InterPro" id="IPR004919">
    <property type="entry name" value="GmrSD_N"/>
</dbReference>
<accession>A0A3A8GFT7</accession>
<dbReference type="InterPro" id="IPR036388">
    <property type="entry name" value="WH-like_DNA-bd_sf"/>
</dbReference>
<comment type="caution">
    <text evidence="2">The sequence shown here is derived from an EMBL/GenBank/DDBJ whole genome shotgun (WGS) entry which is preliminary data.</text>
</comment>
<dbReference type="InterPro" id="IPR007630">
    <property type="entry name" value="RNA_pol_sigma70_r4"/>
</dbReference>
<dbReference type="GO" id="GO:0006352">
    <property type="term" value="P:DNA-templated transcription initiation"/>
    <property type="evidence" value="ECO:0007669"/>
    <property type="project" value="InterPro"/>
</dbReference>
<reference evidence="2 3" key="1">
    <citation type="submission" date="2018-09" db="EMBL/GenBank/DDBJ databases">
        <title>The draft genome of Acinetobacter spp. strains.</title>
        <authorList>
            <person name="Qin J."/>
            <person name="Feng Y."/>
            <person name="Zong Z."/>
        </authorList>
    </citation>
    <scope>NUCLEOTIDE SEQUENCE [LARGE SCALE GENOMIC DNA]</scope>
    <source>
        <strain evidence="2 3">WCHAc060002</strain>
    </source>
</reference>
<dbReference type="RefSeq" id="WP_120366986.1">
    <property type="nucleotide sequence ID" value="NZ_RAXZ01000004.1"/>
</dbReference>
<evidence type="ECO:0000313" key="2">
    <source>
        <dbReference type="EMBL" id="RKG54270.1"/>
    </source>
</evidence>
<dbReference type="GO" id="GO:0003700">
    <property type="term" value="F:DNA-binding transcription factor activity"/>
    <property type="evidence" value="ECO:0007669"/>
    <property type="project" value="InterPro"/>
</dbReference>
<organism evidence="2 3">
    <name type="scientific">Acinetobacter cumulans</name>
    <dbReference type="NCBI Taxonomy" id="2136182"/>
    <lineage>
        <taxon>Bacteria</taxon>
        <taxon>Pseudomonadati</taxon>
        <taxon>Pseudomonadota</taxon>
        <taxon>Gammaproteobacteria</taxon>
        <taxon>Moraxellales</taxon>
        <taxon>Moraxellaceae</taxon>
        <taxon>Acinetobacter</taxon>
    </lineage>
</organism>
<dbReference type="Gene3D" id="1.10.10.10">
    <property type="entry name" value="Winged helix-like DNA-binding domain superfamily/Winged helix DNA-binding domain"/>
    <property type="match status" value="1"/>
</dbReference>